<gene>
    <name evidence="1" type="ORF">GQ43DRAFT_152600</name>
</gene>
<reference evidence="1" key="1">
    <citation type="journal article" date="2020" name="Stud. Mycol.">
        <title>101 Dothideomycetes genomes: a test case for predicting lifestyles and emergence of pathogens.</title>
        <authorList>
            <person name="Haridas S."/>
            <person name="Albert R."/>
            <person name="Binder M."/>
            <person name="Bloem J."/>
            <person name="Labutti K."/>
            <person name="Salamov A."/>
            <person name="Andreopoulos B."/>
            <person name="Baker S."/>
            <person name="Barry K."/>
            <person name="Bills G."/>
            <person name="Bluhm B."/>
            <person name="Cannon C."/>
            <person name="Castanera R."/>
            <person name="Culley D."/>
            <person name="Daum C."/>
            <person name="Ezra D."/>
            <person name="Gonzalez J."/>
            <person name="Henrissat B."/>
            <person name="Kuo A."/>
            <person name="Liang C."/>
            <person name="Lipzen A."/>
            <person name="Lutzoni F."/>
            <person name="Magnuson J."/>
            <person name="Mondo S."/>
            <person name="Nolan M."/>
            <person name="Ohm R."/>
            <person name="Pangilinan J."/>
            <person name="Park H.-J."/>
            <person name="Ramirez L."/>
            <person name="Alfaro M."/>
            <person name="Sun H."/>
            <person name="Tritt A."/>
            <person name="Yoshinaga Y."/>
            <person name="Zwiers L.-H."/>
            <person name="Turgeon B."/>
            <person name="Goodwin S."/>
            <person name="Spatafora J."/>
            <person name="Crous P."/>
            <person name="Grigoriev I."/>
        </authorList>
    </citation>
    <scope>NUCLEOTIDE SEQUENCE</scope>
    <source>
        <strain evidence="1">ATCC 74209</strain>
    </source>
</reference>
<evidence type="ECO:0000313" key="2">
    <source>
        <dbReference type="Proteomes" id="UP000799536"/>
    </source>
</evidence>
<accession>A0A9P4MVW9</accession>
<comment type="caution">
    <text evidence="1">The sequence shown here is derived from an EMBL/GenBank/DDBJ whole genome shotgun (WGS) entry which is preliminary data.</text>
</comment>
<name>A0A9P4MVW9_9PLEO</name>
<sequence length="117" mass="13628">MQTPSFKYHSCLLKSRPPLGLIATLLHSWANMFFPQETALRINPLCMIWFEFFSITLRPYLGSSQRHRIENLWFLWLGAFLVLCLSQRLPSTDNSLPLERRTADCNFFIDSFGLLDG</sequence>
<protein>
    <submittedName>
        <fullName evidence="1">Uncharacterized protein</fullName>
    </submittedName>
</protein>
<organism evidence="1 2">
    <name type="scientific">Delitschia confertaspora ATCC 74209</name>
    <dbReference type="NCBI Taxonomy" id="1513339"/>
    <lineage>
        <taxon>Eukaryota</taxon>
        <taxon>Fungi</taxon>
        <taxon>Dikarya</taxon>
        <taxon>Ascomycota</taxon>
        <taxon>Pezizomycotina</taxon>
        <taxon>Dothideomycetes</taxon>
        <taxon>Pleosporomycetidae</taxon>
        <taxon>Pleosporales</taxon>
        <taxon>Delitschiaceae</taxon>
        <taxon>Delitschia</taxon>
    </lineage>
</organism>
<dbReference type="EMBL" id="ML993874">
    <property type="protein sequence ID" value="KAF2204532.1"/>
    <property type="molecule type" value="Genomic_DNA"/>
</dbReference>
<proteinExistence type="predicted"/>
<dbReference type="Proteomes" id="UP000799536">
    <property type="component" value="Unassembled WGS sequence"/>
</dbReference>
<keyword evidence="2" id="KW-1185">Reference proteome</keyword>
<dbReference type="AlphaFoldDB" id="A0A9P4MVW9"/>
<evidence type="ECO:0000313" key="1">
    <source>
        <dbReference type="EMBL" id="KAF2204532.1"/>
    </source>
</evidence>